<name>A0ABC8TGC4_9AQUA</name>
<evidence type="ECO:0000256" key="8">
    <source>
        <dbReference type="ARBA" id="ARBA00023163"/>
    </source>
</evidence>
<evidence type="ECO:0000256" key="4">
    <source>
        <dbReference type="ARBA" id="ARBA00014872"/>
    </source>
</evidence>
<keyword evidence="6" id="KW-0805">Transcription regulation</keyword>
<keyword evidence="9" id="KW-0539">Nucleus</keyword>
<dbReference type="GO" id="GO:0005634">
    <property type="term" value="C:nucleus"/>
    <property type="evidence" value="ECO:0007669"/>
    <property type="project" value="UniProtKB-SubCell"/>
</dbReference>
<evidence type="ECO:0000256" key="7">
    <source>
        <dbReference type="ARBA" id="ARBA00023158"/>
    </source>
</evidence>
<dbReference type="EMBL" id="CAUOFW020004715">
    <property type="protein sequence ID" value="CAK9166906.1"/>
    <property type="molecule type" value="Genomic_DNA"/>
</dbReference>
<evidence type="ECO:0000313" key="11">
    <source>
        <dbReference type="Proteomes" id="UP001642360"/>
    </source>
</evidence>
<organism evidence="10 11">
    <name type="scientific">Ilex paraguariensis</name>
    <name type="common">yerba mate</name>
    <dbReference type="NCBI Taxonomy" id="185542"/>
    <lineage>
        <taxon>Eukaryota</taxon>
        <taxon>Viridiplantae</taxon>
        <taxon>Streptophyta</taxon>
        <taxon>Embryophyta</taxon>
        <taxon>Tracheophyta</taxon>
        <taxon>Spermatophyta</taxon>
        <taxon>Magnoliopsida</taxon>
        <taxon>eudicotyledons</taxon>
        <taxon>Gunneridae</taxon>
        <taxon>Pentapetalae</taxon>
        <taxon>asterids</taxon>
        <taxon>campanulids</taxon>
        <taxon>Aquifoliales</taxon>
        <taxon>Aquifoliaceae</taxon>
        <taxon>Ilex</taxon>
    </lineage>
</organism>
<evidence type="ECO:0000256" key="6">
    <source>
        <dbReference type="ARBA" id="ARBA00023015"/>
    </source>
</evidence>
<keyword evidence="11" id="KW-1185">Reference proteome</keyword>
<keyword evidence="5" id="KW-0963">Cytoplasm</keyword>
<evidence type="ECO:0000256" key="5">
    <source>
        <dbReference type="ARBA" id="ARBA00022490"/>
    </source>
</evidence>
<sequence length="228" mass="24934">METFGKIGADYGGLLEAACDDEAEKCERAFILQLLGSASCPNSKEVLQQSAVDYMNNFDLSSHAFPQREQLQQQYCDKVHTLPFNCLFKNSAVKNVVPDPDVPRGCDENSPEFDMQPGVKPKIGSGNRDETLIGSLQNLSLEGLGPRWIRPCPPRLPIQDGELVWLNPDNNHELLWDYGMCADTSKGAAVRDLIAKALKGPLAPAQQEVLSLSFPPSPLHCALISAKA</sequence>
<keyword evidence="8" id="KW-0804">Transcription</keyword>
<keyword evidence="7" id="KW-0943">RNA-mediated gene silencing</keyword>
<dbReference type="InterPro" id="IPR019312">
    <property type="entry name" value="CNOT11"/>
</dbReference>
<dbReference type="Proteomes" id="UP001642360">
    <property type="component" value="Unassembled WGS sequence"/>
</dbReference>
<accession>A0ABC8TGC4</accession>
<evidence type="ECO:0000313" key="10">
    <source>
        <dbReference type="EMBL" id="CAK9166906.1"/>
    </source>
</evidence>
<dbReference type="PANTHER" id="PTHR15975:SF0">
    <property type="entry name" value="CCR4-NOT TRANSCRIPTION COMPLEX SUBUNIT 11"/>
    <property type="match status" value="1"/>
</dbReference>
<evidence type="ECO:0000256" key="1">
    <source>
        <dbReference type="ARBA" id="ARBA00004123"/>
    </source>
</evidence>
<comment type="subcellular location">
    <subcellularLocation>
        <location evidence="2">Cytoplasm</location>
    </subcellularLocation>
    <subcellularLocation>
        <location evidence="1">Nucleus</location>
    </subcellularLocation>
</comment>
<dbReference type="AlphaFoldDB" id="A0ABC8TGC4"/>
<protein>
    <recommendedName>
        <fullName evidence="4">CCR4-NOT transcription complex subunit 11</fullName>
    </recommendedName>
</protein>
<gene>
    <name evidence="10" type="ORF">ILEXP_LOCUS36149</name>
</gene>
<dbReference type="PANTHER" id="PTHR15975">
    <property type="entry name" value="CCR4-NOT TRANSCRIPTION COMPLEX SUBUNIT 11"/>
    <property type="match status" value="1"/>
</dbReference>
<evidence type="ECO:0000256" key="3">
    <source>
        <dbReference type="ARBA" id="ARBA00008030"/>
    </source>
</evidence>
<dbReference type="GO" id="GO:0005737">
    <property type="term" value="C:cytoplasm"/>
    <property type="evidence" value="ECO:0007669"/>
    <property type="project" value="UniProtKB-SubCell"/>
</dbReference>
<evidence type="ECO:0000256" key="9">
    <source>
        <dbReference type="ARBA" id="ARBA00023242"/>
    </source>
</evidence>
<dbReference type="GO" id="GO:0031047">
    <property type="term" value="P:regulatory ncRNA-mediated gene silencing"/>
    <property type="evidence" value="ECO:0007669"/>
    <property type="project" value="UniProtKB-KW"/>
</dbReference>
<proteinExistence type="inferred from homology"/>
<comment type="similarity">
    <text evidence="3">Belongs to the CNOT11 family.</text>
</comment>
<evidence type="ECO:0000256" key="2">
    <source>
        <dbReference type="ARBA" id="ARBA00004496"/>
    </source>
</evidence>
<comment type="caution">
    <text evidence="10">The sequence shown here is derived from an EMBL/GenBank/DDBJ whole genome shotgun (WGS) entry which is preliminary data.</text>
</comment>
<reference evidence="10 11" key="1">
    <citation type="submission" date="2024-02" db="EMBL/GenBank/DDBJ databases">
        <authorList>
            <person name="Vignale AGUSTIN F."/>
            <person name="Sosa J E."/>
            <person name="Modenutti C."/>
        </authorList>
    </citation>
    <scope>NUCLEOTIDE SEQUENCE [LARGE SCALE GENOMIC DNA]</scope>
</reference>